<protein>
    <submittedName>
        <fullName evidence="2">Uncharacterized protein</fullName>
    </submittedName>
</protein>
<comment type="caution">
    <text evidence="2">The sequence shown here is derived from an EMBL/GenBank/DDBJ whole genome shotgun (WGS) entry which is preliminary data.</text>
</comment>
<proteinExistence type="predicted"/>
<feature type="region of interest" description="Disordered" evidence="1">
    <location>
        <begin position="65"/>
        <end position="91"/>
    </location>
</feature>
<organism evidence="2 3">
    <name type="scientific">Pleuronectes platessa</name>
    <name type="common">European plaice</name>
    <dbReference type="NCBI Taxonomy" id="8262"/>
    <lineage>
        <taxon>Eukaryota</taxon>
        <taxon>Metazoa</taxon>
        <taxon>Chordata</taxon>
        <taxon>Craniata</taxon>
        <taxon>Vertebrata</taxon>
        <taxon>Euteleostomi</taxon>
        <taxon>Actinopterygii</taxon>
        <taxon>Neopterygii</taxon>
        <taxon>Teleostei</taxon>
        <taxon>Neoteleostei</taxon>
        <taxon>Acanthomorphata</taxon>
        <taxon>Carangaria</taxon>
        <taxon>Pleuronectiformes</taxon>
        <taxon>Pleuronectoidei</taxon>
        <taxon>Pleuronectidae</taxon>
        <taxon>Pleuronectes</taxon>
    </lineage>
</organism>
<sequence>MRLQKTQDVPVSLPGIAEEDCSEVYLDITQKNFAAAACGGTDTLQRASSWRGQQEEVKKILCFAPRAEEQSPGSRRMKDGGSTEEVRRADP</sequence>
<evidence type="ECO:0000256" key="1">
    <source>
        <dbReference type="SAM" id="MobiDB-lite"/>
    </source>
</evidence>
<dbReference type="EMBL" id="CADEAL010000315">
    <property type="protein sequence ID" value="CAB1418299.1"/>
    <property type="molecule type" value="Genomic_DNA"/>
</dbReference>
<reference evidence="2" key="1">
    <citation type="submission" date="2020-03" db="EMBL/GenBank/DDBJ databases">
        <authorList>
            <person name="Weist P."/>
        </authorList>
    </citation>
    <scope>NUCLEOTIDE SEQUENCE</scope>
</reference>
<keyword evidence="3" id="KW-1185">Reference proteome</keyword>
<gene>
    <name evidence="2" type="ORF">PLEPLA_LOCUS6123</name>
</gene>
<evidence type="ECO:0000313" key="3">
    <source>
        <dbReference type="Proteomes" id="UP001153269"/>
    </source>
</evidence>
<evidence type="ECO:0000313" key="2">
    <source>
        <dbReference type="EMBL" id="CAB1418299.1"/>
    </source>
</evidence>
<dbReference type="AlphaFoldDB" id="A0A9N7TTC0"/>
<name>A0A9N7TTC0_PLEPL</name>
<feature type="compositionally biased region" description="Basic and acidic residues" evidence="1">
    <location>
        <begin position="76"/>
        <end position="91"/>
    </location>
</feature>
<accession>A0A9N7TTC0</accession>
<dbReference type="Proteomes" id="UP001153269">
    <property type="component" value="Unassembled WGS sequence"/>
</dbReference>